<dbReference type="InterPro" id="IPR006657">
    <property type="entry name" value="MoPterin_dinucl-bd_dom"/>
</dbReference>
<dbReference type="PROSITE" id="PS51669">
    <property type="entry name" value="4FE4S_MOW_BIS_MGD"/>
    <property type="match status" value="1"/>
</dbReference>
<dbReference type="SUPFAM" id="SSF53706">
    <property type="entry name" value="Formate dehydrogenase/DMSO reductase, domains 1-3"/>
    <property type="match status" value="1"/>
</dbReference>
<feature type="region of interest" description="Disordered" evidence="5">
    <location>
        <begin position="39"/>
        <end position="59"/>
    </location>
</feature>
<dbReference type="Gene3D" id="3.40.50.740">
    <property type="match status" value="1"/>
</dbReference>
<evidence type="ECO:0000256" key="2">
    <source>
        <dbReference type="ARBA" id="ARBA00022723"/>
    </source>
</evidence>
<dbReference type="Gene3D" id="3.40.228.10">
    <property type="entry name" value="Dimethylsulfoxide Reductase, domain 2"/>
    <property type="match status" value="1"/>
</dbReference>
<comment type="similarity">
    <text evidence="1">Belongs to the prokaryotic molybdopterin-containing oxidoreductase family.</text>
</comment>
<dbReference type="InterPro" id="IPR006963">
    <property type="entry name" value="Mopterin_OxRdtase_4Fe-4S_dom"/>
</dbReference>
<dbReference type="AlphaFoldDB" id="A0A6J5YJN0"/>
<dbReference type="SMART" id="SM00926">
    <property type="entry name" value="Molybdop_Fe4S4"/>
    <property type="match status" value="1"/>
</dbReference>
<keyword evidence="4" id="KW-0411">Iron-sulfur</keyword>
<proteinExistence type="inferred from homology"/>
<dbReference type="SUPFAM" id="SSF50692">
    <property type="entry name" value="ADC-like"/>
    <property type="match status" value="1"/>
</dbReference>
<evidence type="ECO:0000259" key="6">
    <source>
        <dbReference type="PROSITE" id="PS51669"/>
    </source>
</evidence>
<feature type="compositionally biased region" description="Basic and acidic residues" evidence="5">
    <location>
        <begin position="44"/>
        <end position="54"/>
    </location>
</feature>
<dbReference type="Gene3D" id="2.40.40.20">
    <property type="match status" value="1"/>
</dbReference>
<sequence length="678" mass="73541">MCGIIVTVEGEQILRIRGDEHHPLSRGYTCPKGRALGAFHHHPSRLDRPQRRSAESGGGTIFAPVPRGELVTELADLVRTTIAQHGADSVGMYLASGSAFDTNGRRAAERFLSRLGSAQKYTATTIDTPCKPLVAELVGGWSGLTPIWDHEHSKLLLLFGSNPVVSHGHSNAIADPVRRIREFRDSGGVVIVADPRRTETAAASDLHLQLQPGSDFALLGLIVRELLHDTGRRNEVAQRVEGLDRLIVAVEPFTPGFVAGLTGLSEPQLMDVLDAVRRAGRLSALTGTGTSMANTANSTEWLLWALHIVTDSADRRGGMWFNPGFLMQFDSRTWEASSGEPEAGPASRPELPRRFGEYPCAALASEIESGQLRILFVVGGNPVTALPDTERTRAAFSSLDALVVLDVVETETTALATHVVASAGQLERADLPWLLDAYQLAVATQYTPAVVAAQHERVSTWKFFAELGAELGFDVLPRGISLEMADDDLLLDEILRRSRSTAEVVRSAQHGLVESGAVFGWVHDFVLPGGKWRIAPEQLVDQLAFDLDQHIGAHPHERPGSADQFILIPQRRLRTMNSQFRDVSAPGARLEVPSAELSEVDCARLGFCEGDRVRITSEHGELIAVTRISTHVASGCVGLPHGWSAMDVSRLTSTEVDVDILTGMIRQSGLPVRISLVE</sequence>
<evidence type="ECO:0000256" key="1">
    <source>
        <dbReference type="ARBA" id="ARBA00010312"/>
    </source>
</evidence>
<reference evidence="7" key="1">
    <citation type="submission" date="2020-05" db="EMBL/GenBank/DDBJ databases">
        <authorList>
            <person name="Chiriac C."/>
            <person name="Salcher M."/>
            <person name="Ghai R."/>
            <person name="Kavagutti S V."/>
        </authorList>
    </citation>
    <scope>NUCLEOTIDE SEQUENCE</scope>
</reference>
<dbReference type="GO" id="GO:0043546">
    <property type="term" value="F:molybdopterin cofactor binding"/>
    <property type="evidence" value="ECO:0007669"/>
    <property type="project" value="InterPro"/>
</dbReference>
<dbReference type="Pfam" id="PF04879">
    <property type="entry name" value="Molybdop_Fe4S4"/>
    <property type="match status" value="1"/>
</dbReference>
<feature type="domain" description="4Fe-4S Mo/W bis-MGD-type" evidence="6">
    <location>
        <begin position="1"/>
        <end position="44"/>
    </location>
</feature>
<accession>A0A6J5YJN0</accession>
<name>A0A6J5YJN0_9ZZZZ</name>
<keyword evidence="3" id="KW-0408">Iron</keyword>
<gene>
    <name evidence="7" type="ORF">UFOPK1392_01611</name>
</gene>
<keyword evidence="2" id="KW-0479">Metal-binding</keyword>
<dbReference type="Pfam" id="PF01568">
    <property type="entry name" value="Molydop_binding"/>
    <property type="match status" value="1"/>
</dbReference>
<dbReference type="PANTHER" id="PTHR43742">
    <property type="entry name" value="TRIMETHYLAMINE-N-OXIDE REDUCTASE"/>
    <property type="match status" value="1"/>
</dbReference>
<dbReference type="GO" id="GO:0046872">
    <property type="term" value="F:metal ion binding"/>
    <property type="evidence" value="ECO:0007669"/>
    <property type="project" value="UniProtKB-KW"/>
</dbReference>
<dbReference type="GO" id="GO:0016491">
    <property type="term" value="F:oxidoreductase activity"/>
    <property type="evidence" value="ECO:0007669"/>
    <property type="project" value="InterPro"/>
</dbReference>
<evidence type="ECO:0000256" key="4">
    <source>
        <dbReference type="ARBA" id="ARBA00023014"/>
    </source>
</evidence>
<dbReference type="GO" id="GO:0051536">
    <property type="term" value="F:iron-sulfur cluster binding"/>
    <property type="evidence" value="ECO:0007669"/>
    <property type="project" value="UniProtKB-KW"/>
</dbReference>
<organism evidence="7">
    <name type="scientific">freshwater metagenome</name>
    <dbReference type="NCBI Taxonomy" id="449393"/>
    <lineage>
        <taxon>unclassified sequences</taxon>
        <taxon>metagenomes</taxon>
        <taxon>ecological metagenomes</taxon>
    </lineage>
</organism>
<dbReference type="PANTHER" id="PTHR43742:SF6">
    <property type="entry name" value="OXIDOREDUCTASE YYAE-RELATED"/>
    <property type="match status" value="1"/>
</dbReference>
<dbReference type="InterPro" id="IPR006656">
    <property type="entry name" value="Mopterin_OxRdtase"/>
</dbReference>
<protein>
    <submittedName>
        <fullName evidence="7">Unannotated protein</fullName>
    </submittedName>
</protein>
<dbReference type="EMBL" id="CAEMXZ010000077">
    <property type="protein sequence ID" value="CAB4323849.1"/>
    <property type="molecule type" value="Genomic_DNA"/>
</dbReference>
<dbReference type="CDD" id="cd02775">
    <property type="entry name" value="MopB_CT"/>
    <property type="match status" value="1"/>
</dbReference>
<evidence type="ECO:0000256" key="5">
    <source>
        <dbReference type="SAM" id="MobiDB-lite"/>
    </source>
</evidence>
<dbReference type="Pfam" id="PF00384">
    <property type="entry name" value="Molybdopterin"/>
    <property type="match status" value="1"/>
</dbReference>
<dbReference type="InterPro" id="IPR050612">
    <property type="entry name" value="Prok_Mopterin_Oxidored"/>
</dbReference>
<evidence type="ECO:0000313" key="7">
    <source>
        <dbReference type="EMBL" id="CAB4323849.1"/>
    </source>
</evidence>
<evidence type="ECO:0000256" key="3">
    <source>
        <dbReference type="ARBA" id="ARBA00023004"/>
    </source>
</evidence>
<dbReference type="InterPro" id="IPR009010">
    <property type="entry name" value="Asp_de-COase-like_dom_sf"/>
</dbReference>
<dbReference type="Gene3D" id="2.20.25.90">
    <property type="entry name" value="ADC-like domains"/>
    <property type="match status" value="1"/>
</dbReference>